<evidence type="ECO:0000313" key="2">
    <source>
        <dbReference type="Proteomes" id="UP001341840"/>
    </source>
</evidence>
<dbReference type="Proteomes" id="UP001341840">
    <property type="component" value="Unassembled WGS sequence"/>
</dbReference>
<keyword evidence="2" id="KW-1185">Reference proteome</keyword>
<sequence length="69" mass="7964">IAWSFNPRGIDIPLHCGILLDTIRYTCRDLGFANPSISAHQLRVDTKKIEPEKFLRSEKRKEAENPKND</sequence>
<feature type="non-terminal residue" evidence="1">
    <location>
        <position position="1"/>
    </location>
</feature>
<comment type="caution">
    <text evidence="1">The sequence shown here is derived from an EMBL/GenBank/DDBJ whole genome shotgun (WGS) entry which is preliminary data.</text>
</comment>
<proteinExistence type="predicted"/>
<accession>A0ABU6TST9</accession>
<evidence type="ECO:0000313" key="1">
    <source>
        <dbReference type="EMBL" id="MED6151495.1"/>
    </source>
</evidence>
<organism evidence="1 2">
    <name type="scientific">Stylosanthes scabra</name>
    <dbReference type="NCBI Taxonomy" id="79078"/>
    <lineage>
        <taxon>Eukaryota</taxon>
        <taxon>Viridiplantae</taxon>
        <taxon>Streptophyta</taxon>
        <taxon>Embryophyta</taxon>
        <taxon>Tracheophyta</taxon>
        <taxon>Spermatophyta</taxon>
        <taxon>Magnoliopsida</taxon>
        <taxon>eudicotyledons</taxon>
        <taxon>Gunneridae</taxon>
        <taxon>Pentapetalae</taxon>
        <taxon>rosids</taxon>
        <taxon>fabids</taxon>
        <taxon>Fabales</taxon>
        <taxon>Fabaceae</taxon>
        <taxon>Papilionoideae</taxon>
        <taxon>50 kb inversion clade</taxon>
        <taxon>dalbergioids sensu lato</taxon>
        <taxon>Dalbergieae</taxon>
        <taxon>Pterocarpus clade</taxon>
        <taxon>Stylosanthes</taxon>
    </lineage>
</organism>
<dbReference type="EMBL" id="JASCZI010091920">
    <property type="protein sequence ID" value="MED6151495.1"/>
    <property type="molecule type" value="Genomic_DNA"/>
</dbReference>
<feature type="non-terminal residue" evidence="1">
    <location>
        <position position="69"/>
    </location>
</feature>
<name>A0ABU6TST9_9FABA</name>
<reference evidence="1 2" key="1">
    <citation type="journal article" date="2023" name="Plants (Basel)">
        <title>Bridging the Gap: Combining Genomics and Transcriptomics Approaches to Understand Stylosanthes scabra, an Orphan Legume from the Brazilian Caatinga.</title>
        <authorList>
            <person name="Ferreira-Neto J.R.C."/>
            <person name="da Silva M.D."/>
            <person name="Binneck E."/>
            <person name="de Melo N.F."/>
            <person name="da Silva R.H."/>
            <person name="de Melo A.L.T.M."/>
            <person name="Pandolfi V."/>
            <person name="Bustamante F.O."/>
            <person name="Brasileiro-Vidal A.C."/>
            <person name="Benko-Iseppon A.M."/>
        </authorList>
    </citation>
    <scope>NUCLEOTIDE SEQUENCE [LARGE SCALE GENOMIC DNA]</scope>
    <source>
        <tissue evidence="1">Leaves</tissue>
    </source>
</reference>
<protein>
    <submittedName>
        <fullName evidence="1">Uncharacterized protein</fullName>
    </submittedName>
</protein>
<gene>
    <name evidence="1" type="ORF">PIB30_083052</name>
</gene>